<comment type="pathway">
    <text evidence="1 7">Sulfur metabolism; hydrogen sulfide biosynthesis; sulfite from sulfate: step 1/3.</text>
</comment>
<dbReference type="SUPFAM" id="SSF52374">
    <property type="entry name" value="Nucleotidylyl transferase"/>
    <property type="match status" value="1"/>
</dbReference>
<dbReference type="EMBL" id="KF900910">
    <property type="protein sequence ID" value="AIF11178.1"/>
    <property type="molecule type" value="Genomic_DNA"/>
</dbReference>
<dbReference type="InterPro" id="IPR020792">
    <property type="entry name" value="SO4_adenylyltransferase_pro"/>
</dbReference>
<dbReference type="CDD" id="cd00517">
    <property type="entry name" value="ATPS"/>
    <property type="match status" value="1"/>
</dbReference>
<dbReference type="InterPro" id="IPR002650">
    <property type="entry name" value="Sulphate_adenylyltransferase"/>
</dbReference>
<dbReference type="Pfam" id="PF14306">
    <property type="entry name" value="PUA_2"/>
    <property type="match status" value="1"/>
</dbReference>
<reference evidence="10" key="1">
    <citation type="journal article" date="2014" name="Genome Biol. Evol.">
        <title>Pangenome evidence for extensive interdomain horizontal transfer affecting lineage core and shell genes in uncultured planktonic thaumarchaeota and euryarchaeota.</title>
        <authorList>
            <person name="Deschamps P."/>
            <person name="Zivanovic Y."/>
            <person name="Moreira D."/>
            <person name="Rodriguez-Valera F."/>
            <person name="Lopez-Garcia P."/>
        </authorList>
    </citation>
    <scope>NUCLEOTIDE SEQUENCE</scope>
</reference>
<dbReference type="UniPathway" id="UPA00140">
    <property type="reaction ID" value="UER00204"/>
</dbReference>
<dbReference type="EC" id="2.7.7.4" evidence="7"/>
<comment type="catalytic activity">
    <reaction evidence="7">
        <text>sulfate + ATP + H(+) = adenosine 5'-phosphosulfate + diphosphate</text>
        <dbReference type="Rhea" id="RHEA:18133"/>
        <dbReference type="ChEBI" id="CHEBI:15378"/>
        <dbReference type="ChEBI" id="CHEBI:16189"/>
        <dbReference type="ChEBI" id="CHEBI:30616"/>
        <dbReference type="ChEBI" id="CHEBI:33019"/>
        <dbReference type="ChEBI" id="CHEBI:58243"/>
        <dbReference type="EC" id="2.7.7.4"/>
    </reaction>
</comment>
<dbReference type="InterPro" id="IPR025980">
    <property type="entry name" value="ATP-Sase_PUA-like_dom"/>
</dbReference>
<name>A0A075HBJ5_9ARCH</name>
<evidence type="ECO:0000256" key="7">
    <source>
        <dbReference type="HAMAP-Rule" id="MF_00066"/>
    </source>
</evidence>
<proteinExistence type="inferred from homology"/>
<sequence length="393" mass="43903">MWSAHGSQQVKILSEGTAVSKPHGGNLVNRFSNIDPSGLSSISISADLANDVENIADGIFSPLEGFLSQQDFENVVEKGRLSNDVPWTIPIVLDIDESAASKIKDSGNVLLKNPDGLGVAVLNVEEVFTFDKEKTVKGVYGTTDNSHPGVAKTMAMNDFLVSGKIDYVKRPESTEIRKFRMTPLETREVFFKAGWKKIVAFQTRNPPHVAHEILQKTAITTRDGVFVNPLIGKKKSGDFKDEVIIKSYEVMIEKYYPENRCKLGTLHTEMRFAGPKEAIHHAIMRQNYGCTHIIIGRDHAGVGNFYEPFAAQKIFDDYPDLEIAPIFFPAFFYCRKCLTFTNPKVCPHDEESREQVSGTKLRSLIQEGKAPSEFSLRPEVAKIILGYNKPFVD</sequence>
<dbReference type="AlphaFoldDB" id="A0A075HBJ5"/>
<keyword evidence="3 7" id="KW-0548">Nucleotidyltransferase</keyword>
<evidence type="ECO:0000256" key="2">
    <source>
        <dbReference type="ARBA" id="ARBA00022679"/>
    </source>
</evidence>
<evidence type="ECO:0000256" key="5">
    <source>
        <dbReference type="ARBA" id="ARBA00022840"/>
    </source>
</evidence>
<dbReference type="GO" id="GO:0070814">
    <property type="term" value="P:hydrogen sulfide biosynthetic process"/>
    <property type="evidence" value="ECO:0007669"/>
    <property type="project" value="UniProtKB-UniRule"/>
</dbReference>
<keyword evidence="5 7" id="KW-0067">ATP-binding</keyword>
<gene>
    <name evidence="10" type="primary">met3</name>
    <name evidence="7" type="synonym">sat</name>
</gene>
<dbReference type="HAMAP" id="MF_00066">
    <property type="entry name" value="Sulf_adenylyltr"/>
    <property type="match status" value="1"/>
</dbReference>
<evidence type="ECO:0000256" key="3">
    <source>
        <dbReference type="ARBA" id="ARBA00022695"/>
    </source>
</evidence>
<evidence type="ECO:0000256" key="4">
    <source>
        <dbReference type="ARBA" id="ARBA00022741"/>
    </source>
</evidence>
<evidence type="ECO:0000259" key="8">
    <source>
        <dbReference type="Pfam" id="PF01747"/>
    </source>
</evidence>
<feature type="domain" description="ATP-sulfurylase PUA-like" evidence="9">
    <location>
        <begin position="21"/>
        <end position="169"/>
    </location>
</feature>
<evidence type="ECO:0000256" key="1">
    <source>
        <dbReference type="ARBA" id="ARBA00005048"/>
    </source>
</evidence>
<dbReference type="Pfam" id="PF01747">
    <property type="entry name" value="ATP-sulfurylase"/>
    <property type="match status" value="1"/>
</dbReference>
<dbReference type="PANTHER" id="PTHR43509:SF1">
    <property type="entry name" value="SULFATE ADENYLYLTRANSFERASE"/>
    <property type="match status" value="1"/>
</dbReference>
<organism evidence="10">
    <name type="scientific">uncultured marine thaumarchaeote KM3_50_F11</name>
    <dbReference type="NCBI Taxonomy" id="1456172"/>
    <lineage>
        <taxon>Archaea</taxon>
        <taxon>Nitrososphaerota</taxon>
        <taxon>environmental samples</taxon>
    </lineage>
</organism>
<dbReference type="NCBIfam" id="NF003166">
    <property type="entry name" value="PRK04149.1"/>
    <property type="match status" value="1"/>
</dbReference>
<feature type="domain" description="Sulphate adenylyltransferase catalytic" evidence="8">
    <location>
        <begin position="178"/>
        <end position="385"/>
    </location>
</feature>
<evidence type="ECO:0000313" key="10">
    <source>
        <dbReference type="EMBL" id="AIF11178.1"/>
    </source>
</evidence>
<keyword evidence="2 7" id="KW-0808">Transferase</keyword>
<accession>A0A075HBJ5</accession>
<dbReference type="InterPro" id="IPR015947">
    <property type="entry name" value="PUA-like_sf"/>
</dbReference>
<dbReference type="GO" id="GO:0000103">
    <property type="term" value="P:sulfate assimilation"/>
    <property type="evidence" value="ECO:0007669"/>
    <property type="project" value="UniProtKB-UniRule"/>
</dbReference>
<dbReference type="InterPro" id="IPR014729">
    <property type="entry name" value="Rossmann-like_a/b/a_fold"/>
</dbReference>
<dbReference type="GO" id="GO:0004781">
    <property type="term" value="F:sulfate adenylyltransferase (ATP) activity"/>
    <property type="evidence" value="ECO:0007669"/>
    <property type="project" value="UniProtKB-UniRule"/>
</dbReference>
<dbReference type="GO" id="GO:0005524">
    <property type="term" value="F:ATP binding"/>
    <property type="evidence" value="ECO:0007669"/>
    <property type="project" value="UniProtKB-KW"/>
</dbReference>
<comment type="similarity">
    <text evidence="6 7">Belongs to the sulfate adenylyltransferase family.</text>
</comment>
<dbReference type="InterPro" id="IPR024951">
    <property type="entry name" value="Sulfurylase_cat_dom"/>
</dbReference>
<dbReference type="NCBIfam" id="TIGR00339">
    <property type="entry name" value="sopT"/>
    <property type="match status" value="1"/>
</dbReference>
<evidence type="ECO:0000256" key="6">
    <source>
        <dbReference type="ARBA" id="ARBA00037980"/>
    </source>
</evidence>
<dbReference type="Gene3D" id="3.10.400.10">
    <property type="entry name" value="Sulfate adenylyltransferase"/>
    <property type="match status" value="1"/>
</dbReference>
<protein>
    <recommendedName>
        <fullName evidence="7">Sulfate adenylyltransferase</fullName>
        <ecNumber evidence="7">2.7.7.4</ecNumber>
    </recommendedName>
    <alternativeName>
        <fullName evidence="7">ATP-sulfurylase</fullName>
    </alternativeName>
    <alternativeName>
        <fullName evidence="7">Sulfate adenylate transferase</fullName>
        <shortName evidence="7">SAT</shortName>
    </alternativeName>
</protein>
<dbReference type="Gene3D" id="3.40.50.620">
    <property type="entry name" value="HUPs"/>
    <property type="match status" value="1"/>
</dbReference>
<keyword evidence="4 7" id="KW-0547">Nucleotide-binding</keyword>
<dbReference type="PANTHER" id="PTHR43509">
    <property type="match status" value="1"/>
</dbReference>
<dbReference type="SUPFAM" id="SSF88697">
    <property type="entry name" value="PUA domain-like"/>
    <property type="match status" value="1"/>
</dbReference>
<evidence type="ECO:0000259" key="9">
    <source>
        <dbReference type="Pfam" id="PF14306"/>
    </source>
</evidence>